<reference evidence="2 3" key="1">
    <citation type="submission" date="2023-07" db="EMBL/GenBank/DDBJ databases">
        <title>Sorghum-associated microbial communities from plants grown in Nebraska, USA.</title>
        <authorList>
            <person name="Schachtman D."/>
        </authorList>
    </citation>
    <scope>NUCLEOTIDE SEQUENCE [LARGE SCALE GENOMIC DNA]</scope>
    <source>
        <strain evidence="2 3">DS2154</strain>
    </source>
</reference>
<dbReference type="CDD" id="cd07067">
    <property type="entry name" value="HP_PGM_like"/>
    <property type="match status" value="1"/>
</dbReference>
<name>A0ABU1MZY2_9CAUL</name>
<dbReference type="PANTHER" id="PTHR48100:SF62">
    <property type="entry name" value="GLUCOSYL-3-PHOSPHOGLYCERATE PHOSPHATASE"/>
    <property type="match status" value="1"/>
</dbReference>
<keyword evidence="3" id="KW-1185">Reference proteome</keyword>
<gene>
    <name evidence="2" type="ORF">J2800_001998</name>
</gene>
<organism evidence="2 3">
    <name type="scientific">Caulobacter rhizosphaerae</name>
    <dbReference type="NCBI Taxonomy" id="2010972"/>
    <lineage>
        <taxon>Bacteria</taxon>
        <taxon>Pseudomonadati</taxon>
        <taxon>Pseudomonadota</taxon>
        <taxon>Alphaproteobacteria</taxon>
        <taxon>Caulobacterales</taxon>
        <taxon>Caulobacteraceae</taxon>
        <taxon>Caulobacter</taxon>
    </lineage>
</organism>
<proteinExistence type="predicted"/>
<accession>A0ABU1MZY2</accession>
<dbReference type="EMBL" id="JAVDRL010000005">
    <property type="protein sequence ID" value="MDR6531256.1"/>
    <property type="molecule type" value="Genomic_DNA"/>
</dbReference>
<evidence type="ECO:0000256" key="1">
    <source>
        <dbReference type="SAM" id="MobiDB-lite"/>
    </source>
</evidence>
<dbReference type="RefSeq" id="WP_056749993.1">
    <property type="nucleotide sequence ID" value="NZ_JAVDRL010000005.1"/>
</dbReference>
<dbReference type="SUPFAM" id="SSF53254">
    <property type="entry name" value="Phosphoglycerate mutase-like"/>
    <property type="match status" value="1"/>
</dbReference>
<dbReference type="InterPro" id="IPR029033">
    <property type="entry name" value="His_PPase_superfam"/>
</dbReference>
<dbReference type="PANTHER" id="PTHR48100">
    <property type="entry name" value="BROAD-SPECIFICITY PHOSPHATASE YOR283W-RELATED"/>
    <property type="match status" value="1"/>
</dbReference>
<evidence type="ECO:0000313" key="2">
    <source>
        <dbReference type="EMBL" id="MDR6531256.1"/>
    </source>
</evidence>
<feature type="compositionally biased region" description="Basic residues" evidence="1">
    <location>
        <begin position="1"/>
        <end position="11"/>
    </location>
</feature>
<sequence length="189" mass="20032">MSRVHMIRHGRPASTWGEADPDPGLDAVGAEQARAVARTLLALPEPERPSRVISSPLRRCRETAQPLADALGVAVEIDSRVGEIPTPAALNAQDRPGWLRQAFQGRWSDIRGDLDYAAWTREVAQGVASHPGAAVFSHFVALNAAVSAATGEEAVAAFRPDHVSVTTFDVVDGALILVDKGGEASTQVL</sequence>
<dbReference type="SMART" id="SM00855">
    <property type="entry name" value="PGAM"/>
    <property type="match status" value="1"/>
</dbReference>
<dbReference type="Gene3D" id="3.40.50.1240">
    <property type="entry name" value="Phosphoglycerate mutase-like"/>
    <property type="match status" value="1"/>
</dbReference>
<dbReference type="Proteomes" id="UP001262754">
    <property type="component" value="Unassembled WGS sequence"/>
</dbReference>
<dbReference type="Pfam" id="PF00300">
    <property type="entry name" value="His_Phos_1"/>
    <property type="match status" value="1"/>
</dbReference>
<dbReference type="InterPro" id="IPR050275">
    <property type="entry name" value="PGM_Phosphatase"/>
</dbReference>
<dbReference type="InterPro" id="IPR013078">
    <property type="entry name" value="His_Pase_superF_clade-1"/>
</dbReference>
<feature type="region of interest" description="Disordered" evidence="1">
    <location>
        <begin position="1"/>
        <end position="21"/>
    </location>
</feature>
<evidence type="ECO:0000313" key="3">
    <source>
        <dbReference type="Proteomes" id="UP001262754"/>
    </source>
</evidence>
<protein>
    <submittedName>
        <fullName evidence="2">Broad specificity phosphatase PhoE</fullName>
    </submittedName>
</protein>
<comment type="caution">
    <text evidence="2">The sequence shown here is derived from an EMBL/GenBank/DDBJ whole genome shotgun (WGS) entry which is preliminary data.</text>
</comment>